<keyword evidence="3" id="KW-1185">Reference proteome</keyword>
<sequence>MKSVFFQLVETVDAGRGQDLPGLRFGRPGKACRAAPAVPAAPRGLTGLAADRTIEPRRQDPTRPGSIGGRPGAKIRRSDGRARKKGRLTAARVKGGNAQEVKQHVGQSCCTAKSGLPRCVTQAEN</sequence>
<reference evidence="2" key="2">
    <citation type="submission" date="2020-09" db="EMBL/GenBank/DDBJ databases">
        <authorList>
            <person name="Sun Q."/>
            <person name="Kim S."/>
        </authorList>
    </citation>
    <scope>NUCLEOTIDE SEQUENCE</scope>
    <source>
        <strain evidence="2">KCTC 42651</strain>
    </source>
</reference>
<evidence type="ECO:0000256" key="1">
    <source>
        <dbReference type="SAM" id="MobiDB-lite"/>
    </source>
</evidence>
<dbReference type="Proteomes" id="UP000630353">
    <property type="component" value="Unassembled WGS sequence"/>
</dbReference>
<reference evidence="2" key="1">
    <citation type="journal article" date="2014" name="Int. J. Syst. Evol. Microbiol.">
        <title>Complete genome sequence of Corynebacterium casei LMG S-19264T (=DSM 44701T), isolated from a smear-ripened cheese.</title>
        <authorList>
            <consortium name="US DOE Joint Genome Institute (JGI-PGF)"/>
            <person name="Walter F."/>
            <person name="Albersmeier A."/>
            <person name="Kalinowski J."/>
            <person name="Ruckert C."/>
        </authorList>
    </citation>
    <scope>NUCLEOTIDE SEQUENCE</scope>
    <source>
        <strain evidence="2">KCTC 42651</strain>
    </source>
</reference>
<comment type="caution">
    <text evidence="2">The sequence shown here is derived from an EMBL/GenBank/DDBJ whole genome shotgun (WGS) entry which is preliminary data.</text>
</comment>
<feature type="compositionally biased region" description="Basic and acidic residues" evidence="1">
    <location>
        <begin position="52"/>
        <end position="61"/>
    </location>
</feature>
<organism evidence="2 3">
    <name type="scientific">Thalassobaculum fulvum</name>
    <dbReference type="NCBI Taxonomy" id="1633335"/>
    <lineage>
        <taxon>Bacteria</taxon>
        <taxon>Pseudomonadati</taxon>
        <taxon>Pseudomonadota</taxon>
        <taxon>Alphaproteobacteria</taxon>
        <taxon>Rhodospirillales</taxon>
        <taxon>Thalassobaculaceae</taxon>
        <taxon>Thalassobaculum</taxon>
    </lineage>
</organism>
<evidence type="ECO:0000313" key="3">
    <source>
        <dbReference type="Proteomes" id="UP000630353"/>
    </source>
</evidence>
<proteinExistence type="predicted"/>
<evidence type="ECO:0000313" key="2">
    <source>
        <dbReference type="EMBL" id="GHD51531.1"/>
    </source>
</evidence>
<gene>
    <name evidence="2" type="ORF">GCM10017083_26090</name>
</gene>
<protein>
    <submittedName>
        <fullName evidence="2">Uncharacterized protein</fullName>
    </submittedName>
</protein>
<dbReference type="AlphaFoldDB" id="A0A918XSH7"/>
<accession>A0A918XSH7</accession>
<name>A0A918XSH7_9PROT</name>
<dbReference type="EMBL" id="BMZS01000005">
    <property type="protein sequence ID" value="GHD51531.1"/>
    <property type="molecule type" value="Genomic_DNA"/>
</dbReference>
<feature type="region of interest" description="Disordered" evidence="1">
    <location>
        <begin position="43"/>
        <end position="88"/>
    </location>
</feature>